<evidence type="ECO:0000313" key="8">
    <source>
        <dbReference type="EMBL" id="SFN51567.1"/>
    </source>
</evidence>
<evidence type="ECO:0000256" key="4">
    <source>
        <dbReference type="ARBA" id="ARBA00022989"/>
    </source>
</evidence>
<protein>
    <submittedName>
        <fullName evidence="8">Lipopolysaccharide biosynthesis protein WzzE</fullName>
    </submittedName>
</protein>
<dbReference type="Pfam" id="PF02706">
    <property type="entry name" value="Wzz"/>
    <property type="match status" value="1"/>
</dbReference>
<dbReference type="Proteomes" id="UP000242222">
    <property type="component" value="Unassembled WGS sequence"/>
</dbReference>
<dbReference type="InterPro" id="IPR050445">
    <property type="entry name" value="Bact_polysacc_biosynth/exp"/>
</dbReference>
<evidence type="ECO:0000256" key="6">
    <source>
        <dbReference type="SAM" id="Phobius"/>
    </source>
</evidence>
<keyword evidence="4 6" id="KW-1133">Transmembrane helix</keyword>
<dbReference type="AlphaFoldDB" id="A0A1I4ZN00"/>
<comment type="subcellular location">
    <subcellularLocation>
        <location evidence="1">Cell membrane</location>
        <topology evidence="1">Multi-pass membrane protein</topology>
    </subcellularLocation>
</comment>
<evidence type="ECO:0000256" key="1">
    <source>
        <dbReference type="ARBA" id="ARBA00004651"/>
    </source>
</evidence>
<evidence type="ECO:0000313" key="9">
    <source>
        <dbReference type="Proteomes" id="UP000242222"/>
    </source>
</evidence>
<dbReference type="NCBIfam" id="NF008645">
    <property type="entry name" value="PRK11638.1"/>
    <property type="match status" value="1"/>
</dbReference>
<sequence>MRQVETEENVLDLRALCCALWRGKGWIIGGALILALAALIYSLLARQIWSATAVTDRPGMTLLGNYYVQQQFINDMANRRDKDGSSPPQNIVDDVYKEFILQLSSWDTRRDFWLQSRYYQQQKTGNANDDGQILDRLISNIQYQPADPAKGIADSVRLMADSSRAANQLLRSYIAFANQRATDNLRRTLNGAWQARRMQLQSEVQRQQAVAKAIYERELYNVGQALAIARKQDLQLMQTTTLPDQVPDSEMFLLGVPLLQSRMENLQAIGPRYGLSYDQNQALLATLNAGPQLDKTFSCWRYLRTPEDPVNRDSPRRNYLIAMWGVVGALIGAGVALARRRKICI</sequence>
<dbReference type="Gene3D" id="3.30.1890.10">
    <property type="entry name" value="FepE-like"/>
    <property type="match status" value="1"/>
</dbReference>
<evidence type="ECO:0000259" key="7">
    <source>
        <dbReference type="Pfam" id="PF02706"/>
    </source>
</evidence>
<keyword evidence="3 6" id="KW-0812">Transmembrane</keyword>
<proteinExistence type="predicted"/>
<dbReference type="GO" id="GO:0005886">
    <property type="term" value="C:plasma membrane"/>
    <property type="evidence" value="ECO:0007669"/>
    <property type="project" value="UniProtKB-SubCell"/>
</dbReference>
<evidence type="ECO:0000256" key="2">
    <source>
        <dbReference type="ARBA" id="ARBA00022475"/>
    </source>
</evidence>
<dbReference type="EMBL" id="FOVC01000009">
    <property type="protein sequence ID" value="SFN51567.1"/>
    <property type="molecule type" value="Genomic_DNA"/>
</dbReference>
<keyword evidence="5 6" id="KW-0472">Membrane</keyword>
<dbReference type="PANTHER" id="PTHR32309">
    <property type="entry name" value="TYROSINE-PROTEIN KINASE"/>
    <property type="match status" value="1"/>
</dbReference>
<organism evidence="8 9">
    <name type="scientific">Izhakiella capsodis</name>
    <dbReference type="NCBI Taxonomy" id="1367852"/>
    <lineage>
        <taxon>Bacteria</taxon>
        <taxon>Pseudomonadati</taxon>
        <taxon>Pseudomonadota</taxon>
        <taxon>Gammaproteobacteria</taxon>
        <taxon>Enterobacterales</taxon>
        <taxon>Erwiniaceae</taxon>
        <taxon>Izhakiella</taxon>
    </lineage>
</organism>
<dbReference type="InterPro" id="IPR003856">
    <property type="entry name" value="LPS_length_determ_N"/>
</dbReference>
<feature type="transmembrane region" description="Helical" evidence="6">
    <location>
        <begin position="319"/>
        <end position="338"/>
    </location>
</feature>
<dbReference type="STRING" id="1367852.SAMN05216516_10962"/>
<keyword evidence="9" id="KW-1185">Reference proteome</keyword>
<dbReference type="SUPFAM" id="SSF160355">
    <property type="entry name" value="Bacterial polysaccharide co-polymerase-like"/>
    <property type="match status" value="1"/>
</dbReference>
<dbReference type="RefSeq" id="WP_092878725.1">
    <property type="nucleotide sequence ID" value="NZ_FOVC01000009.1"/>
</dbReference>
<evidence type="ECO:0000256" key="3">
    <source>
        <dbReference type="ARBA" id="ARBA00022692"/>
    </source>
</evidence>
<reference evidence="9" key="1">
    <citation type="submission" date="2016-10" db="EMBL/GenBank/DDBJ databases">
        <authorList>
            <person name="Varghese N."/>
            <person name="Submissions S."/>
        </authorList>
    </citation>
    <scope>NUCLEOTIDE SEQUENCE [LARGE SCALE GENOMIC DNA]</scope>
    <source>
        <strain evidence="9">N6PO6</strain>
    </source>
</reference>
<dbReference type="GO" id="GO:0004713">
    <property type="term" value="F:protein tyrosine kinase activity"/>
    <property type="evidence" value="ECO:0007669"/>
    <property type="project" value="TreeGrafter"/>
</dbReference>
<feature type="transmembrane region" description="Helical" evidence="6">
    <location>
        <begin position="26"/>
        <end position="44"/>
    </location>
</feature>
<dbReference type="OrthoDB" id="9775724at2"/>
<keyword evidence="2" id="KW-1003">Cell membrane</keyword>
<feature type="domain" description="Polysaccharide chain length determinant N-terminal" evidence="7">
    <location>
        <begin position="11"/>
        <end position="59"/>
    </location>
</feature>
<evidence type="ECO:0000256" key="5">
    <source>
        <dbReference type="ARBA" id="ARBA00023136"/>
    </source>
</evidence>
<dbReference type="PANTHER" id="PTHR32309:SF16">
    <property type="entry name" value="ECA POLYSACCHARIDE CHAIN LENGTH MODULATION PROTEIN"/>
    <property type="match status" value="1"/>
</dbReference>
<name>A0A1I4ZN00_9GAMM</name>
<accession>A0A1I4ZN00</accession>
<gene>
    <name evidence="8" type="ORF">SAMN05216516_10962</name>
</gene>